<gene>
    <name evidence="3" type="ORF">N0V93_004552</name>
</gene>
<dbReference type="PANTHER" id="PTHR45615">
    <property type="entry name" value="MYOSIN HEAVY CHAIN, NON-MUSCLE"/>
    <property type="match status" value="1"/>
</dbReference>
<organism evidence="3 4">
    <name type="scientific">Gnomoniopsis smithogilvyi</name>
    <dbReference type="NCBI Taxonomy" id="1191159"/>
    <lineage>
        <taxon>Eukaryota</taxon>
        <taxon>Fungi</taxon>
        <taxon>Dikarya</taxon>
        <taxon>Ascomycota</taxon>
        <taxon>Pezizomycotina</taxon>
        <taxon>Sordariomycetes</taxon>
        <taxon>Sordariomycetidae</taxon>
        <taxon>Diaporthales</taxon>
        <taxon>Gnomoniaceae</taxon>
        <taxon>Gnomoniopsis</taxon>
    </lineage>
</organism>
<feature type="region of interest" description="Disordered" evidence="2">
    <location>
        <begin position="424"/>
        <end position="467"/>
    </location>
</feature>
<evidence type="ECO:0000313" key="4">
    <source>
        <dbReference type="Proteomes" id="UP001140453"/>
    </source>
</evidence>
<feature type="compositionally biased region" description="Basic and acidic residues" evidence="2">
    <location>
        <begin position="56"/>
        <end position="65"/>
    </location>
</feature>
<feature type="compositionally biased region" description="Basic and acidic residues" evidence="2">
    <location>
        <begin position="498"/>
        <end position="533"/>
    </location>
</feature>
<feature type="coiled-coil region" evidence="1">
    <location>
        <begin position="737"/>
        <end position="846"/>
    </location>
</feature>
<feature type="region of interest" description="Disordered" evidence="2">
    <location>
        <begin position="331"/>
        <end position="404"/>
    </location>
</feature>
<feature type="region of interest" description="Disordered" evidence="2">
    <location>
        <begin position="498"/>
        <end position="585"/>
    </location>
</feature>
<dbReference type="OrthoDB" id="10255512at2759"/>
<sequence length="1198" mass="131395">MASRPQGWDYSNVEHSRPKERAYQTNNATQGSHGHSIIPGTGPSRASTAMAPPPDNDNRRFEPRQRSTRGVSFSNSSDASMSSTKASTGSSNPSSTSSSARTYDHNAPFPVRSTRSTAPVSVRPSVGLDGQFRPPPMPHSTGHDTERYGAPAAVASQPNLFANPHGIRETSAQPATSSSRARPVSMVATPTFANNFSGLGATGYGEVPSRQHQMPGAFPGDIAVPYRRPTDLSTQLSLSNESTEHFSSNSDIWDSEGDSGSNLSTSTNATTVASDITVGKDDTYMMTPVHGASTSSGATTPTQTHYEEAGSHALQAGRGSHAPILRRSGLKSVLSSSSNKAPLSSSLKSNSTTTQKSTKTHFSGSGSGSGSLSTRRSSQSGGPSIHIEVHKPTVPRESQSESRIQQRIEKVLRDHLELVEQRKVESKEITSASAPAPATAKAPVVRFAEPEQPKRHAPSLSAPEKATTLSKELVLQGKEIHKLELEVEKRDLIIKERERADVERKIQDDRAQAEREKQRERERQSLEIEKRDLLNAQKAEQQEREKERQQHERDRKETEKAQKAKEKERAKERQLIEKEKKEIEEEKARIEKAKHEHDLLHVSFMDQGRILSDLKARFDEQAKTLQSTEAERKELKRDKEEFEQKCSDLSKSLSHVSDKERYVVEQVASLQIIKESLQKRVGPLEERATRLSTENSELHVERDGLMKDLKTYLLRTTELEKETKGLLEEKRSFIAQVGELEKVKSELKAEVKALQEQITSLEGNLEARANDYSEHIAVLRNEHKSQLEGLEAQVAEIKAQHKVQIDDLEDQVVGLHEHIDGAHEDLKGLKSMLADEKTKFEALTAEHDKLTIDLEGQRIYAVEQEVHIMTLRGDLASRSDAIAKLQETNKTLQAEHEELQKLADEIDGDQTPHTSEIAALRTQNEQLSSAKSALEAKTAELEKEVTSAKTDLEAQVAATKTDVEARIAQLEASHNATRSALAAELASKSTLEDSASKLPNLEAEAAKVPALLDEKAALETKMAELETKTAELESKNGELESKSAELQAKASDLEAQASQLPSLQSECAKLAEQLAAANKLIEGLTAVQQAAQNVNTPASPAMTPLSPTFPAPPGSVCGSDSPKLAPQSEKGSSKVRSRAPSMVRSVSSRASSKRSNTSKDDMVMVRNPADRGAVQIVRKCDLRDLRTPRSRSQPPEKE</sequence>
<evidence type="ECO:0000256" key="1">
    <source>
        <dbReference type="SAM" id="Coils"/>
    </source>
</evidence>
<feature type="region of interest" description="Disordered" evidence="2">
    <location>
        <begin position="1096"/>
        <end position="1198"/>
    </location>
</feature>
<keyword evidence="1" id="KW-0175">Coiled coil</keyword>
<keyword evidence="4" id="KW-1185">Reference proteome</keyword>
<dbReference type="Proteomes" id="UP001140453">
    <property type="component" value="Unassembled WGS sequence"/>
</dbReference>
<accession>A0A9W8YT27</accession>
<feature type="compositionally biased region" description="Low complexity" evidence="2">
    <location>
        <begin position="291"/>
        <end position="300"/>
    </location>
</feature>
<dbReference type="SUPFAM" id="SSF58100">
    <property type="entry name" value="Bacterial hemolysins"/>
    <property type="match status" value="1"/>
</dbReference>
<dbReference type="AlphaFoldDB" id="A0A9W8YT27"/>
<feature type="region of interest" description="Disordered" evidence="2">
    <location>
        <begin position="287"/>
        <end position="319"/>
    </location>
</feature>
<feature type="region of interest" description="Disordered" evidence="2">
    <location>
        <begin position="1"/>
        <end position="147"/>
    </location>
</feature>
<reference evidence="3" key="1">
    <citation type="submission" date="2022-10" db="EMBL/GenBank/DDBJ databases">
        <title>Tapping the CABI collections for fungal endophytes: first genome assemblies for Collariella, Neodidymelliopsis, Ascochyta clinopodiicola, Didymella pomorum, Didymosphaeria variabile, Neocosmospora piperis and Neocucurbitaria cava.</title>
        <authorList>
            <person name="Hill R."/>
        </authorList>
    </citation>
    <scope>NUCLEOTIDE SEQUENCE</scope>
    <source>
        <strain evidence="3">IMI 355082</strain>
    </source>
</reference>
<dbReference type="Gene3D" id="1.10.287.1490">
    <property type="match status" value="1"/>
</dbReference>
<comment type="caution">
    <text evidence="3">The sequence shown here is derived from an EMBL/GenBank/DDBJ whole genome shotgun (WGS) entry which is preliminary data.</text>
</comment>
<feature type="compositionally biased region" description="Low complexity" evidence="2">
    <location>
        <begin position="1138"/>
        <end position="1155"/>
    </location>
</feature>
<feature type="coiled-coil region" evidence="1">
    <location>
        <begin position="875"/>
        <end position="951"/>
    </location>
</feature>
<protein>
    <submittedName>
        <fullName evidence="3">Uncharacterized protein</fullName>
    </submittedName>
</protein>
<evidence type="ECO:0000313" key="3">
    <source>
        <dbReference type="EMBL" id="KAJ4390953.1"/>
    </source>
</evidence>
<proteinExistence type="predicted"/>
<feature type="region of interest" description="Disordered" evidence="2">
    <location>
        <begin position="234"/>
        <end position="267"/>
    </location>
</feature>
<evidence type="ECO:0000256" key="2">
    <source>
        <dbReference type="SAM" id="MobiDB-lite"/>
    </source>
</evidence>
<feature type="compositionally biased region" description="Low complexity" evidence="2">
    <location>
        <begin position="331"/>
        <end position="382"/>
    </location>
</feature>
<feature type="compositionally biased region" description="Polar residues" evidence="2">
    <location>
        <begin position="23"/>
        <end position="33"/>
    </location>
</feature>
<feature type="compositionally biased region" description="Low complexity" evidence="2">
    <location>
        <begin position="430"/>
        <end position="443"/>
    </location>
</feature>
<name>A0A9W8YT27_9PEZI</name>
<feature type="coiled-coil region" evidence="1">
    <location>
        <begin position="1008"/>
        <end position="1080"/>
    </location>
</feature>
<feature type="compositionally biased region" description="Basic and acidic residues" evidence="2">
    <location>
        <begin position="1178"/>
        <end position="1187"/>
    </location>
</feature>
<feature type="compositionally biased region" description="Basic and acidic residues" evidence="2">
    <location>
        <begin position="540"/>
        <end position="585"/>
    </location>
</feature>
<dbReference type="EMBL" id="JAPEVB010000003">
    <property type="protein sequence ID" value="KAJ4390953.1"/>
    <property type="molecule type" value="Genomic_DNA"/>
</dbReference>
<feature type="compositionally biased region" description="Low complexity" evidence="2">
    <location>
        <begin position="72"/>
        <end position="100"/>
    </location>
</feature>
<dbReference type="PANTHER" id="PTHR45615:SF63">
    <property type="entry name" value="CHROMOSOME UNDETERMINED SCAFFOLD_10, WHOLE GENOME SHOTGUN SEQUENCE"/>
    <property type="match status" value="1"/>
</dbReference>
<feature type="compositionally biased region" description="Basic and acidic residues" evidence="2">
    <location>
        <begin position="12"/>
        <end position="22"/>
    </location>
</feature>